<gene>
    <name evidence="2" type="ORF">ATO7_09292</name>
</gene>
<accession>A0A1Y1SEU6</accession>
<dbReference type="RefSeq" id="WP_083561440.1">
    <property type="nucleotide sequence ID" value="NZ_AQQV01000002.1"/>
</dbReference>
<feature type="domain" description="HD" evidence="1">
    <location>
        <begin position="30"/>
        <end position="126"/>
    </location>
</feature>
<dbReference type="SUPFAM" id="SSF109604">
    <property type="entry name" value="HD-domain/PDEase-like"/>
    <property type="match status" value="1"/>
</dbReference>
<name>A0A1Y1SEU6_9GAMM</name>
<dbReference type="STRING" id="1317117.ATO7_09292"/>
<dbReference type="OrthoDB" id="459260at2"/>
<organism evidence="2 3">
    <name type="scientific">Oceanococcus atlanticus</name>
    <dbReference type="NCBI Taxonomy" id="1317117"/>
    <lineage>
        <taxon>Bacteria</taxon>
        <taxon>Pseudomonadati</taxon>
        <taxon>Pseudomonadota</taxon>
        <taxon>Gammaproteobacteria</taxon>
        <taxon>Chromatiales</taxon>
        <taxon>Oceanococcaceae</taxon>
        <taxon>Oceanococcus</taxon>
    </lineage>
</organism>
<protein>
    <recommendedName>
        <fullName evidence="1">HD domain-containing protein</fullName>
    </recommendedName>
</protein>
<dbReference type="EMBL" id="AQQV01000002">
    <property type="protein sequence ID" value="ORE87224.1"/>
    <property type="molecule type" value="Genomic_DNA"/>
</dbReference>
<evidence type="ECO:0000313" key="3">
    <source>
        <dbReference type="Proteomes" id="UP000192342"/>
    </source>
</evidence>
<evidence type="ECO:0000313" key="2">
    <source>
        <dbReference type="EMBL" id="ORE87224.1"/>
    </source>
</evidence>
<proteinExistence type="predicted"/>
<keyword evidence="3" id="KW-1185">Reference proteome</keyword>
<comment type="caution">
    <text evidence="2">The sequence shown here is derived from an EMBL/GenBank/DDBJ whole genome shotgun (WGS) entry which is preliminary data.</text>
</comment>
<dbReference type="InterPro" id="IPR006674">
    <property type="entry name" value="HD_domain"/>
</dbReference>
<dbReference type="Gene3D" id="1.10.3210.10">
    <property type="entry name" value="Hypothetical protein af1432"/>
    <property type="match status" value="1"/>
</dbReference>
<reference evidence="2 3" key="1">
    <citation type="submission" date="2013-04" db="EMBL/GenBank/DDBJ databases">
        <title>Oceanococcus atlanticus 22II-S10r2 Genome Sequencing.</title>
        <authorList>
            <person name="Lai Q."/>
            <person name="Li G."/>
            <person name="Shao Z."/>
        </authorList>
    </citation>
    <scope>NUCLEOTIDE SEQUENCE [LARGE SCALE GENOMIC DNA]</scope>
    <source>
        <strain evidence="2 3">22II-S10r2</strain>
    </source>
</reference>
<evidence type="ECO:0000259" key="1">
    <source>
        <dbReference type="Pfam" id="PF01966"/>
    </source>
</evidence>
<dbReference type="AlphaFoldDB" id="A0A1Y1SEU6"/>
<sequence>MNVVTEVPELEALFADCKKVIGPDFAGYRNHVYRMLNYCLLLHDCNDEDRQKLAIAGVFHDIGIWTASTIDYIDPSAAEAARYLVDSGLEPWQEEICLMITEHHKLSSAEDVRYPLVEVFRRADLVDFSLGLFKCGLSSGQIKAVKAALPNAGFHQGLVRKALRWFIRHPLNPAPMFKR</sequence>
<dbReference type="Pfam" id="PF01966">
    <property type="entry name" value="HD"/>
    <property type="match status" value="1"/>
</dbReference>
<dbReference type="Proteomes" id="UP000192342">
    <property type="component" value="Unassembled WGS sequence"/>
</dbReference>